<dbReference type="Proteomes" id="UP000076925">
    <property type="component" value="Unassembled WGS sequence"/>
</dbReference>
<evidence type="ECO:0000313" key="3">
    <source>
        <dbReference type="Proteomes" id="UP000076925"/>
    </source>
</evidence>
<name>A0A139WTE0_9CYAN</name>
<gene>
    <name evidence="2" type="ORF">WA1_07735</name>
</gene>
<dbReference type="Pfam" id="PF09084">
    <property type="entry name" value="NMT1"/>
    <property type="match status" value="1"/>
</dbReference>
<dbReference type="EMBL" id="ANNX02000051">
    <property type="protein sequence ID" value="KYC35689.1"/>
    <property type="molecule type" value="Genomic_DNA"/>
</dbReference>
<feature type="domain" description="SsuA/THI5-like" evidence="1">
    <location>
        <begin position="60"/>
        <end position="278"/>
    </location>
</feature>
<proteinExistence type="predicted"/>
<accession>A0A139WTE0</accession>
<comment type="caution">
    <text evidence="2">The sequence shown here is derived from an EMBL/GenBank/DDBJ whole genome shotgun (WGS) entry which is preliminary data.</text>
</comment>
<dbReference type="AlphaFoldDB" id="A0A139WTE0"/>
<dbReference type="SUPFAM" id="SSF53850">
    <property type="entry name" value="Periplasmic binding protein-like II"/>
    <property type="match status" value="1"/>
</dbReference>
<dbReference type="PANTHER" id="PTHR30024">
    <property type="entry name" value="ALIPHATIC SULFONATES-BINDING PROTEIN-RELATED"/>
    <property type="match status" value="1"/>
</dbReference>
<dbReference type="Gene3D" id="3.40.190.10">
    <property type="entry name" value="Periplasmic binding protein-like II"/>
    <property type="match status" value="2"/>
</dbReference>
<organism evidence="2 3">
    <name type="scientific">Scytonema hofmannii PCC 7110</name>
    <dbReference type="NCBI Taxonomy" id="128403"/>
    <lineage>
        <taxon>Bacteria</taxon>
        <taxon>Bacillati</taxon>
        <taxon>Cyanobacteriota</taxon>
        <taxon>Cyanophyceae</taxon>
        <taxon>Nostocales</taxon>
        <taxon>Scytonemataceae</taxon>
        <taxon>Scytonema</taxon>
    </lineage>
</organism>
<reference evidence="2 3" key="1">
    <citation type="journal article" date="2013" name="Genome Biol. Evol.">
        <title>Genomes of Stigonematalean cyanobacteria (subsection V) and the evolution of oxygenic photosynthesis from prokaryotes to plastids.</title>
        <authorList>
            <person name="Dagan T."/>
            <person name="Roettger M."/>
            <person name="Stucken K."/>
            <person name="Landan G."/>
            <person name="Koch R."/>
            <person name="Major P."/>
            <person name="Gould S.B."/>
            <person name="Goremykin V.V."/>
            <person name="Rippka R."/>
            <person name="Tandeau de Marsac N."/>
            <person name="Gugger M."/>
            <person name="Lockhart P.J."/>
            <person name="Allen J.F."/>
            <person name="Brune I."/>
            <person name="Maus I."/>
            <person name="Puhler A."/>
            <person name="Martin W.F."/>
        </authorList>
    </citation>
    <scope>NUCLEOTIDE SEQUENCE [LARGE SCALE GENOMIC DNA]</scope>
    <source>
        <strain evidence="2 3">PCC 7110</strain>
    </source>
</reference>
<dbReference type="RefSeq" id="WP_017749347.1">
    <property type="nucleotide sequence ID" value="NZ_KQ976354.1"/>
</dbReference>
<keyword evidence="3" id="KW-1185">Reference proteome</keyword>
<sequence>MKVHRRIILQMGAGAVLASVIHGCNQKTSNQLVTKSPSSTEKTGIAPKIIIGHWPVSASLAFYLALEKGYFKQAGLDVDANKFPGAQQVVEGLIAGRVQGSAAIGSSNLALGEILQPGLFKIIASNPSNIQSVVDEIIVAKDSRIKTIDDLKGKKFGTGPGPQNQALAKGILEKIGIDNPQVIQLETKQHIPAIASGQIDAVFTLEPTGTIGQLKEVTRILERGVIAKYILGNSSVPWFGGSSTLSTQFIQENPEATKKYIQVYRRAIQNIRDNPNEARKYLAGYTPIEGELAKAVPIPAYKMYDEFTDSDLKYFQKFFDYMYEKQVFSKKVDITSLIYKDA</sequence>
<evidence type="ECO:0000313" key="2">
    <source>
        <dbReference type="EMBL" id="KYC35689.1"/>
    </source>
</evidence>
<protein>
    <submittedName>
        <fullName evidence="2">ABC transporter substrate-binding protein</fullName>
    </submittedName>
</protein>
<dbReference type="STRING" id="128403.WA1_07735"/>
<dbReference type="InterPro" id="IPR015168">
    <property type="entry name" value="SsuA/THI5"/>
</dbReference>
<evidence type="ECO:0000259" key="1">
    <source>
        <dbReference type="Pfam" id="PF09084"/>
    </source>
</evidence>